<dbReference type="HOGENOM" id="CLU_004562_2_0_1"/>
<dbReference type="FunFam" id="2.30.42.10:FF:000232">
    <property type="entry name" value="Uncharacterized protein, isoform A"/>
    <property type="match status" value="1"/>
</dbReference>
<dbReference type="PANTHER" id="PTHR10316:SF40">
    <property type="entry name" value="LD27118P"/>
    <property type="match status" value="1"/>
</dbReference>
<dbReference type="CDD" id="cd06733">
    <property type="entry name" value="PDZ3_MAGI-1_3-like"/>
    <property type="match status" value="1"/>
</dbReference>
<dbReference type="InterPro" id="IPR001478">
    <property type="entry name" value="PDZ"/>
</dbReference>
<feature type="domain" description="PDZ" evidence="2">
    <location>
        <begin position="271"/>
        <end position="333"/>
    </location>
</feature>
<feature type="compositionally biased region" description="Polar residues" evidence="1">
    <location>
        <begin position="7"/>
        <end position="17"/>
    </location>
</feature>
<dbReference type="CDD" id="cd06731">
    <property type="entry name" value="PDZ1_MAGI-1_3-like"/>
    <property type="match status" value="1"/>
</dbReference>
<evidence type="ECO:0000259" key="2">
    <source>
        <dbReference type="PROSITE" id="PS50106"/>
    </source>
</evidence>
<dbReference type="InterPro" id="IPR036034">
    <property type="entry name" value="PDZ_sf"/>
</dbReference>
<gene>
    <name evidence="4" type="primary">20210871</name>
    <name evidence="3" type="ORF">HELRODRAFT_188365</name>
</gene>
<feature type="region of interest" description="Disordered" evidence="1">
    <location>
        <begin position="1"/>
        <end position="20"/>
    </location>
</feature>
<organism evidence="4 5">
    <name type="scientific">Helobdella robusta</name>
    <name type="common">Californian leech</name>
    <dbReference type="NCBI Taxonomy" id="6412"/>
    <lineage>
        <taxon>Eukaryota</taxon>
        <taxon>Metazoa</taxon>
        <taxon>Spiralia</taxon>
        <taxon>Lophotrochozoa</taxon>
        <taxon>Annelida</taxon>
        <taxon>Clitellata</taxon>
        <taxon>Hirudinea</taxon>
        <taxon>Rhynchobdellida</taxon>
        <taxon>Glossiphoniidae</taxon>
        <taxon>Helobdella</taxon>
    </lineage>
</organism>
<keyword evidence="5" id="KW-1185">Reference proteome</keyword>
<dbReference type="EMBL" id="KB096324">
    <property type="protein sequence ID" value="ESO06466.1"/>
    <property type="molecule type" value="Genomic_DNA"/>
</dbReference>
<reference evidence="5" key="1">
    <citation type="submission" date="2012-12" db="EMBL/GenBank/DDBJ databases">
        <authorList>
            <person name="Hellsten U."/>
            <person name="Grimwood J."/>
            <person name="Chapman J.A."/>
            <person name="Shapiro H."/>
            <person name="Aerts A."/>
            <person name="Otillar R.P."/>
            <person name="Terry A.Y."/>
            <person name="Boore J.L."/>
            <person name="Simakov O."/>
            <person name="Marletaz F."/>
            <person name="Cho S.-J."/>
            <person name="Edsinger-Gonzales E."/>
            <person name="Havlak P."/>
            <person name="Kuo D.-H."/>
            <person name="Larsson T."/>
            <person name="Lv J."/>
            <person name="Arendt D."/>
            <person name="Savage R."/>
            <person name="Osoegawa K."/>
            <person name="de Jong P."/>
            <person name="Lindberg D.R."/>
            <person name="Seaver E.C."/>
            <person name="Weisblat D.A."/>
            <person name="Putnam N.H."/>
            <person name="Grigoriev I.V."/>
            <person name="Rokhsar D.S."/>
        </authorList>
    </citation>
    <scope>NUCLEOTIDE SEQUENCE</scope>
</reference>
<feature type="domain" description="PDZ" evidence="2">
    <location>
        <begin position="777"/>
        <end position="860"/>
    </location>
</feature>
<dbReference type="FunFam" id="2.30.42.10:FF:000005">
    <property type="entry name" value="Membrane associated guanylate kinase, WW and PDZ domain containing 1"/>
    <property type="match status" value="1"/>
</dbReference>
<dbReference type="CTD" id="20210871"/>
<dbReference type="OMA" id="ILYPERC"/>
<dbReference type="InParanoid" id="T1FPX4"/>
<dbReference type="GO" id="GO:0007165">
    <property type="term" value="P:signal transduction"/>
    <property type="evidence" value="ECO:0000318"/>
    <property type="project" value="GO_Central"/>
</dbReference>
<sequence length="868" mass="95680">MAAQQKRAYSTTPTTNDPNHEISVVTNANSISSDLYNNYINNNSSNSLNNNQLMNSSNQTNNEILAINQQQMHQHRQQQLLLPQPQQPLQQLITTMLKKTSRGLGFTIRGLEDEDGGGVWLVIKSILPAGPAEMDGKLQRGDVLVSVNDHDVCGLTHFDVVNMFRQLEINQEVKIEVIRGHHSTLNFDLYDGEVNDPSVEVLTTVAVGNADGDDSESSYYSEDVGNARVVYDYHKCMTYNNGSIFSGGPQDIGGVCPYYEYQGLVGVKKIELIIVKGPTGFGFTLADRPEGQKVKQLVDMNRCRGLSEDDLLLEINNQSIRNFSHLEVVQMLKLCPTNQPALFLVERKVLQSKCLNVNDVNSSSISSLQLCTLNGGSCMPNSPYYFRPYSAGSQMQHQQHFLTNSKQLMKHQEHNLYLPLQKEYESNNRSFKQSPCMVHEHLRKQLSSPSSASTLIIDSLTYPQQTPDFIPANVFTSSSTSSESKLTANESGYVGSVSSTSKPQTYRYCSAVEPHNLHHCFNEFCSSCYADNLYLDSINNNNNIVNANINAGANNNMVIKTVFLKKSPTGFGFRVVGGKEEGSQATIGHIVPGGPAYLDGNLCVGQEIVLIDGLNVEGAWHKDVVDLINMAAQKGEVMLSVRDPTDFLNNNQMESMHLSQQLHDVVLTRNENEGFGFYILSSAIKSSPVIGQIVENSPASRAANLKIGSQIIAINNNLILNNMSHNQIVDIIKSSGTSIKLTLTDATPSAPSIDRMIMQATEFKNEGTADSEVAIIDIDLHRSNKGFGFSIRGGQEFNLMPLYVLKIADDGAAKLDGRLQVGDEILKINDAMTQGMTHRDAINIVQSTQAVLHLTIRRFANLSEADDL</sequence>
<reference evidence="4" key="3">
    <citation type="submission" date="2015-06" db="UniProtKB">
        <authorList>
            <consortium name="EnsemblMetazoa"/>
        </authorList>
    </citation>
    <scope>IDENTIFICATION</scope>
</reference>
<name>T1FPX4_HELRO</name>
<evidence type="ECO:0000313" key="5">
    <source>
        <dbReference type="Proteomes" id="UP000015101"/>
    </source>
</evidence>
<dbReference type="Gene3D" id="2.30.42.10">
    <property type="match status" value="5"/>
</dbReference>
<dbReference type="GeneID" id="20210871"/>
<evidence type="ECO:0000313" key="4">
    <source>
        <dbReference type="EnsemblMetazoa" id="HelroP188365"/>
    </source>
</evidence>
<dbReference type="CDD" id="cd06735">
    <property type="entry name" value="PDZ5_MAGI-1_3-like"/>
    <property type="match status" value="1"/>
</dbReference>
<reference evidence="3 5" key="2">
    <citation type="journal article" date="2013" name="Nature">
        <title>Insights into bilaterian evolution from three spiralian genomes.</title>
        <authorList>
            <person name="Simakov O."/>
            <person name="Marletaz F."/>
            <person name="Cho S.J."/>
            <person name="Edsinger-Gonzales E."/>
            <person name="Havlak P."/>
            <person name="Hellsten U."/>
            <person name="Kuo D.H."/>
            <person name="Larsson T."/>
            <person name="Lv J."/>
            <person name="Arendt D."/>
            <person name="Savage R."/>
            <person name="Osoegawa K."/>
            <person name="de Jong P."/>
            <person name="Grimwood J."/>
            <person name="Chapman J.A."/>
            <person name="Shapiro H."/>
            <person name="Aerts A."/>
            <person name="Otillar R.P."/>
            <person name="Terry A.Y."/>
            <person name="Boore J.L."/>
            <person name="Grigoriev I.V."/>
            <person name="Lindberg D.R."/>
            <person name="Seaver E.C."/>
            <person name="Weisblat D.A."/>
            <person name="Putnam N.H."/>
            <person name="Rokhsar D.S."/>
        </authorList>
    </citation>
    <scope>NUCLEOTIDE SEQUENCE</scope>
</reference>
<dbReference type="PROSITE" id="PS50106">
    <property type="entry name" value="PDZ"/>
    <property type="match status" value="5"/>
</dbReference>
<feature type="domain" description="PDZ" evidence="2">
    <location>
        <begin position="664"/>
        <end position="747"/>
    </location>
</feature>
<dbReference type="OrthoDB" id="66881at2759"/>
<dbReference type="RefSeq" id="XP_009015834.1">
    <property type="nucleotide sequence ID" value="XM_009017586.1"/>
</dbReference>
<dbReference type="FunFam" id="2.30.42.10:FF:000144">
    <property type="entry name" value="Membrane associated guanylate kinase, WW and PDZ domain containing 2"/>
    <property type="match status" value="1"/>
</dbReference>
<dbReference type="EMBL" id="AMQM01000638">
    <property type="status" value="NOT_ANNOTATED_CDS"/>
    <property type="molecule type" value="Genomic_DNA"/>
</dbReference>
<dbReference type="EnsemblMetazoa" id="HelroT188365">
    <property type="protein sequence ID" value="HelroP188365"/>
    <property type="gene ID" value="HelroG188365"/>
</dbReference>
<dbReference type="Proteomes" id="UP000015101">
    <property type="component" value="Unassembled WGS sequence"/>
</dbReference>
<dbReference type="GO" id="GO:0005737">
    <property type="term" value="C:cytoplasm"/>
    <property type="evidence" value="ECO:0000318"/>
    <property type="project" value="GO_Central"/>
</dbReference>
<dbReference type="KEGG" id="hro:HELRODRAFT_188365"/>
<dbReference type="FunCoup" id="T1FPX4">
    <property type="interactions" value="495"/>
</dbReference>
<dbReference type="eggNOG" id="KOG3209">
    <property type="taxonomic scope" value="Eukaryota"/>
</dbReference>
<dbReference type="SUPFAM" id="SSF50156">
    <property type="entry name" value="PDZ domain-like"/>
    <property type="match status" value="5"/>
</dbReference>
<feature type="domain" description="PDZ" evidence="2">
    <location>
        <begin position="561"/>
        <end position="643"/>
    </location>
</feature>
<feature type="domain" description="PDZ" evidence="2">
    <location>
        <begin position="94"/>
        <end position="166"/>
    </location>
</feature>
<evidence type="ECO:0000256" key="1">
    <source>
        <dbReference type="SAM" id="MobiDB-lite"/>
    </source>
</evidence>
<dbReference type="CDD" id="cd06732">
    <property type="entry name" value="PDZ2_MAGI-1_3-like"/>
    <property type="match status" value="1"/>
</dbReference>
<accession>T1FPX4</accession>
<protein>
    <recommendedName>
        <fullName evidence="2">PDZ domain-containing protein</fullName>
    </recommendedName>
</protein>
<proteinExistence type="predicted"/>
<dbReference type="PANTHER" id="PTHR10316">
    <property type="entry name" value="MEMBRANE ASSOCIATED GUANYLATE KINASE-RELATED"/>
    <property type="match status" value="1"/>
</dbReference>
<dbReference type="Pfam" id="PF00595">
    <property type="entry name" value="PDZ"/>
    <property type="match status" value="5"/>
</dbReference>
<dbReference type="AlphaFoldDB" id="T1FPX4"/>
<dbReference type="SMART" id="SM00228">
    <property type="entry name" value="PDZ"/>
    <property type="match status" value="5"/>
</dbReference>
<evidence type="ECO:0000313" key="3">
    <source>
        <dbReference type="EMBL" id="ESO06466.1"/>
    </source>
</evidence>